<keyword evidence="3" id="KW-1185">Reference proteome</keyword>
<evidence type="ECO:0000256" key="1">
    <source>
        <dbReference type="SAM" id="MobiDB-lite"/>
    </source>
</evidence>
<dbReference type="EMBL" id="WJXW01000006">
    <property type="protein sequence ID" value="KAF9735214.1"/>
    <property type="molecule type" value="Genomic_DNA"/>
</dbReference>
<dbReference type="Proteomes" id="UP000756921">
    <property type="component" value="Unassembled WGS sequence"/>
</dbReference>
<evidence type="ECO:0000313" key="3">
    <source>
        <dbReference type="Proteomes" id="UP000756921"/>
    </source>
</evidence>
<proteinExistence type="predicted"/>
<organism evidence="2 3">
    <name type="scientific">Paraphaeosphaeria minitans</name>
    <dbReference type="NCBI Taxonomy" id="565426"/>
    <lineage>
        <taxon>Eukaryota</taxon>
        <taxon>Fungi</taxon>
        <taxon>Dikarya</taxon>
        <taxon>Ascomycota</taxon>
        <taxon>Pezizomycotina</taxon>
        <taxon>Dothideomycetes</taxon>
        <taxon>Pleosporomycetidae</taxon>
        <taxon>Pleosporales</taxon>
        <taxon>Massarineae</taxon>
        <taxon>Didymosphaeriaceae</taxon>
        <taxon>Paraphaeosphaeria</taxon>
    </lineage>
</organism>
<feature type="region of interest" description="Disordered" evidence="1">
    <location>
        <begin position="35"/>
        <end position="62"/>
    </location>
</feature>
<protein>
    <submittedName>
        <fullName evidence="2">Uncharacterized protein</fullName>
    </submittedName>
</protein>
<accession>A0A9P6GJB1</accession>
<evidence type="ECO:0000313" key="2">
    <source>
        <dbReference type="EMBL" id="KAF9735214.1"/>
    </source>
</evidence>
<name>A0A9P6GJB1_9PLEO</name>
<dbReference type="AlphaFoldDB" id="A0A9P6GJB1"/>
<comment type="caution">
    <text evidence="2">The sequence shown here is derived from an EMBL/GenBank/DDBJ whole genome shotgun (WGS) entry which is preliminary data.</text>
</comment>
<gene>
    <name evidence="2" type="ORF">PMIN01_06619</name>
</gene>
<reference evidence="2" key="1">
    <citation type="journal article" date="2020" name="Mol. Plant Microbe Interact.">
        <title>Genome Sequence of the Biocontrol Agent Coniothyrium minitans strain Conio (IMI 134523).</title>
        <authorList>
            <person name="Patel D."/>
            <person name="Shittu T.A."/>
            <person name="Baroncelli R."/>
            <person name="Muthumeenakshi S."/>
            <person name="Osborne T.H."/>
            <person name="Janganan T.K."/>
            <person name="Sreenivasaprasad S."/>
        </authorList>
    </citation>
    <scope>NUCLEOTIDE SEQUENCE</scope>
    <source>
        <strain evidence="2">Conio</strain>
    </source>
</reference>
<sequence>MISWGLLALGAFERVDQQTGQCGMARVQSVSRAGTRMVGDDADEADEIRTADDVENSDGETEATRICRNTTFIDKNSVDSVGRPLHGRWDIAKGGIGILVRHMCLRIEIYYASRYRNMQSEENENRGGGGGEIVFGCRRTTGKGSPRAGMFSRSTSHGTAGKMWRCALERTAWAWWWADRGPREEEVAYTASMASLRTTVVESATAKKGNIVQPPSIFGLEIVGGIAQGVMLAWC</sequence>